<organism evidence="2 3">
    <name type="scientific">Pontimicrobium aquaticum</name>
    <dbReference type="NCBI Taxonomy" id="2565367"/>
    <lineage>
        <taxon>Bacteria</taxon>
        <taxon>Pseudomonadati</taxon>
        <taxon>Bacteroidota</taxon>
        <taxon>Flavobacteriia</taxon>
        <taxon>Flavobacteriales</taxon>
        <taxon>Flavobacteriaceae</taxon>
        <taxon>Pontimicrobium</taxon>
    </lineage>
</organism>
<feature type="transmembrane region" description="Helical" evidence="1">
    <location>
        <begin position="20"/>
        <end position="39"/>
    </location>
</feature>
<name>A0A4U0F2B1_9FLAO</name>
<dbReference type="AlphaFoldDB" id="A0A4U0F2B1"/>
<dbReference type="RefSeq" id="WP_136840223.1">
    <property type="nucleotide sequence ID" value="NZ_SUPL01000001.1"/>
</dbReference>
<dbReference type="InterPro" id="IPR016024">
    <property type="entry name" value="ARM-type_fold"/>
</dbReference>
<accession>A0A4U0F2B1</accession>
<protein>
    <recommendedName>
        <fullName evidence="4">HEAT repeat domain-containing protein</fullName>
    </recommendedName>
</protein>
<evidence type="ECO:0000313" key="3">
    <source>
        <dbReference type="Proteomes" id="UP000307657"/>
    </source>
</evidence>
<keyword evidence="3" id="KW-1185">Reference proteome</keyword>
<evidence type="ECO:0000313" key="2">
    <source>
        <dbReference type="EMBL" id="TJY37914.1"/>
    </source>
</evidence>
<keyword evidence="1" id="KW-0812">Transmembrane</keyword>
<comment type="caution">
    <text evidence="2">The sequence shown here is derived from an EMBL/GenBank/DDBJ whole genome shotgun (WGS) entry which is preliminary data.</text>
</comment>
<dbReference type="Proteomes" id="UP000307657">
    <property type="component" value="Unassembled WGS sequence"/>
</dbReference>
<sequence>MIDFQILIDNFNEYPYLIKLAWVVSAILGALIILLTVYLKFVRTILRKKEANSLEFRKEYEALLIEYLYSGTEEGGISEIQKNIIEELKKHVTVKSKRKVIISVLYKLMNEVSGEVTDALKVLYKNTGLMHYALIKINSKKWHVKAKGIGELTKFKIESVQEKIEQLLVHPVREVRKEAHLYFVNLFYFEGLNFLDIIKTPLSEWDQIQILEILQKSNDQEICDIKPWLQSKNETVVLFALKLAKVYNQYEVKDELMNMLSHNSKQVRIQVIEVLTHLYGIEAKDVLKANFTQLSLEEQISFFGLLEKLVIPDDEPFVEKHLFHKDFEIQLLALKILKSINIDKYLGLNKLPPSQKSLAMLKLENV</sequence>
<keyword evidence="1" id="KW-1133">Transmembrane helix</keyword>
<dbReference type="EMBL" id="SUPL01000001">
    <property type="protein sequence ID" value="TJY37914.1"/>
    <property type="molecule type" value="Genomic_DNA"/>
</dbReference>
<gene>
    <name evidence="2" type="ORF">E5167_01270</name>
</gene>
<proteinExistence type="predicted"/>
<dbReference type="SUPFAM" id="SSF48371">
    <property type="entry name" value="ARM repeat"/>
    <property type="match status" value="1"/>
</dbReference>
<evidence type="ECO:0000256" key="1">
    <source>
        <dbReference type="SAM" id="Phobius"/>
    </source>
</evidence>
<dbReference type="OrthoDB" id="1454284at2"/>
<evidence type="ECO:0008006" key="4">
    <source>
        <dbReference type="Google" id="ProtNLM"/>
    </source>
</evidence>
<reference evidence="2 3" key="1">
    <citation type="submission" date="2019-04" db="EMBL/GenBank/DDBJ databases">
        <title>Lacinutrix sp. nov., isolated from marine water.</title>
        <authorList>
            <person name="Kim W."/>
        </authorList>
    </citation>
    <scope>NUCLEOTIDE SEQUENCE [LARGE SCALE GENOMIC DNA]</scope>
    <source>
        <strain evidence="2 3">CAU 1491</strain>
    </source>
</reference>
<keyword evidence="1" id="KW-0472">Membrane</keyword>